<evidence type="ECO:0000313" key="2">
    <source>
        <dbReference type="EnsemblMetazoa" id="CLYHEMP008497.1"/>
    </source>
</evidence>
<organism evidence="2 3">
    <name type="scientific">Clytia hemisphaerica</name>
    <dbReference type="NCBI Taxonomy" id="252671"/>
    <lineage>
        <taxon>Eukaryota</taxon>
        <taxon>Metazoa</taxon>
        <taxon>Cnidaria</taxon>
        <taxon>Hydrozoa</taxon>
        <taxon>Hydroidolina</taxon>
        <taxon>Leptothecata</taxon>
        <taxon>Obeliida</taxon>
        <taxon>Clytiidae</taxon>
        <taxon>Clytia</taxon>
    </lineage>
</organism>
<sequence length="425" mass="48789">ENSEMSRLAKKMKFLQVFLNLFIFRLSICHNILRWSDIRIAKFVLRHTDKVRAQTPYREFTIFDEAACIDRCVEDGSAPCKSVNFFRNETDVNQSICQLLSADITDTNEYTNKPGWRHFDTGKTRLTRLMHSDGYCFVPNAASCVFSSSVLSLRPMSECDVIEAWFDFDRNTGIISHVCSGKALCPGSRTFGNDITLINFGDCEFYKLDSYEREKFRIHMNVFLEFYVGCACQYPLTGSVAGNTLRLTHFGNCDNPACQMRYDFENGPVKVTIVSISGVPYNGLVTRIRAKINAGEIWAVRYIDGLMYRTRAHDTFGTKMQTIFQAPSTGTYTFYIHVDKYAKVMMSTDETKANLLFRLGGGPIFNWDAAVANEYKTDLEKDKKYYMEIYTFDDTGDDWFYLYFKAPGNGGWEVMGYEYLEPYTG</sequence>
<feature type="domain" description="PA14" evidence="1">
    <location>
        <begin position="266"/>
        <end position="419"/>
    </location>
</feature>
<accession>A0A7M5V2A1</accession>
<dbReference type="InterPro" id="IPR037524">
    <property type="entry name" value="PA14/GLEYA"/>
</dbReference>
<dbReference type="AlphaFoldDB" id="A0A7M5V2A1"/>
<evidence type="ECO:0000313" key="3">
    <source>
        <dbReference type="Proteomes" id="UP000594262"/>
    </source>
</evidence>
<dbReference type="EnsemblMetazoa" id="CLYHEMT008497.1">
    <property type="protein sequence ID" value="CLYHEMP008497.1"/>
    <property type="gene ID" value="CLYHEMG008497"/>
</dbReference>
<dbReference type="Proteomes" id="UP000594262">
    <property type="component" value="Unplaced"/>
</dbReference>
<protein>
    <recommendedName>
        <fullName evidence="1">PA14 domain-containing protein</fullName>
    </recommendedName>
</protein>
<name>A0A7M5V2A1_9CNID</name>
<evidence type="ECO:0000259" key="1">
    <source>
        <dbReference type="PROSITE" id="PS51820"/>
    </source>
</evidence>
<dbReference type="PROSITE" id="PS51820">
    <property type="entry name" value="PA14"/>
    <property type="match status" value="1"/>
</dbReference>
<dbReference type="OrthoDB" id="5951838at2759"/>
<proteinExistence type="predicted"/>
<keyword evidence="3" id="KW-1185">Reference proteome</keyword>
<reference evidence="2" key="1">
    <citation type="submission" date="2021-01" db="UniProtKB">
        <authorList>
            <consortium name="EnsemblMetazoa"/>
        </authorList>
    </citation>
    <scope>IDENTIFICATION</scope>
</reference>